<evidence type="ECO:0000313" key="4">
    <source>
        <dbReference type="Proteomes" id="UP000271241"/>
    </source>
</evidence>
<feature type="compositionally biased region" description="Acidic residues" evidence="1">
    <location>
        <begin position="323"/>
        <end position="342"/>
    </location>
</feature>
<feature type="region of interest" description="Disordered" evidence="1">
    <location>
        <begin position="185"/>
        <end position="483"/>
    </location>
</feature>
<sequence>MDSDSDFEDFAAAPLPAPPASRGKSRRPQRTASIQKTPVDHDETEDIRRAISLSLSDSQSAAAESGGAANKESVAMAPATVAETVMAPVQSDAPQPAQPSCAPVKVAVPNCTPSASDPVLASNHSAPAQSTEAMVTVEVKASKAKRGRQASASKQANAIALDEDASEKDQSEWAQVLQVVEEADAAAGHGTGRRRSGRAKATAAAPAFDLEAYLAEVEDETPTKSTKQKGSSSDNVAADMDMDADHDHTSTADEQASDAESMQATGKSTRGRGRGRGRGGTTARGRKAAVPVKRATDHSPGAEKKTAKSNAGRVETAAKVSDVDGESNEEVADMSSDSDIEMSVDVMGASSEESDFEEEPAPKRGRKAAPVTTPVKAGRGRGRAAVPLPSTPKQSTPAAAGRSGLTHSKPDAETSHSTLGLGASTLSGVGSAKSPGLRRSAAVGSSSSTSSSLASSLSGPRTPIRVGLSRRKNVKPLHAYLNA</sequence>
<dbReference type="EMBL" id="KZ993220">
    <property type="protein sequence ID" value="RKP05205.1"/>
    <property type="molecule type" value="Genomic_DNA"/>
</dbReference>
<evidence type="ECO:0000313" key="3">
    <source>
        <dbReference type="EMBL" id="RKP05205.1"/>
    </source>
</evidence>
<proteinExistence type="predicted"/>
<gene>
    <name evidence="3" type="ORF">THASP1DRAFT_32956</name>
</gene>
<feature type="region of interest" description="Disordered" evidence="1">
    <location>
        <begin position="142"/>
        <end position="172"/>
    </location>
</feature>
<keyword evidence="4" id="KW-1185">Reference proteome</keyword>
<feature type="compositionally biased region" description="Low complexity" evidence="1">
    <location>
        <begin position="437"/>
        <end position="461"/>
    </location>
</feature>
<accession>A0A4P9XHM9</accession>
<evidence type="ECO:0000256" key="1">
    <source>
        <dbReference type="SAM" id="MobiDB-lite"/>
    </source>
</evidence>
<reference evidence="4" key="1">
    <citation type="journal article" date="2018" name="Nat. Microbiol.">
        <title>Leveraging single-cell genomics to expand the fungal tree of life.</title>
        <authorList>
            <person name="Ahrendt S.R."/>
            <person name="Quandt C.A."/>
            <person name="Ciobanu D."/>
            <person name="Clum A."/>
            <person name="Salamov A."/>
            <person name="Andreopoulos B."/>
            <person name="Cheng J.F."/>
            <person name="Woyke T."/>
            <person name="Pelin A."/>
            <person name="Henrissat B."/>
            <person name="Reynolds N.K."/>
            <person name="Benny G.L."/>
            <person name="Smith M.E."/>
            <person name="James T.Y."/>
            <person name="Grigoriev I.V."/>
        </authorList>
    </citation>
    <scope>NUCLEOTIDE SEQUENCE [LARGE SCALE GENOMIC DNA]</scope>
    <source>
        <strain evidence="4">RSA 1356</strain>
    </source>
</reference>
<organism evidence="3 4">
    <name type="scientific">Thamnocephalis sphaerospora</name>
    <dbReference type="NCBI Taxonomy" id="78915"/>
    <lineage>
        <taxon>Eukaryota</taxon>
        <taxon>Fungi</taxon>
        <taxon>Fungi incertae sedis</taxon>
        <taxon>Zoopagomycota</taxon>
        <taxon>Zoopagomycotina</taxon>
        <taxon>Zoopagomycetes</taxon>
        <taxon>Zoopagales</taxon>
        <taxon>Sigmoideomycetaceae</taxon>
        <taxon>Thamnocephalis</taxon>
    </lineage>
</organism>
<name>A0A4P9XHM9_9FUNG</name>
<feature type="domain" description="RAD51 interacting motif" evidence="2">
    <location>
        <begin position="444"/>
        <end position="481"/>
    </location>
</feature>
<dbReference type="InterPro" id="IPR031419">
    <property type="entry name" value="RAD51_interact"/>
</dbReference>
<dbReference type="Pfam" id="PF15696">
    <property type="entry name" value="RAD51_interact"/>
    <property type="match status" value="1"/>
</dbReference>
<feature type="compositionally biased region" description="Low complexity" evidence="1">
    <location>
        <begin position="55"/>
        <end position="73"/>
    </location>
</feature>
<feature type="compositionally biased region" description="Basic and acidic residues" evidence="1">
    <location>
        <begin position="38"/>
        <end position="48"/>
    </location>
</feature>
<protein>
    <recommendedName>
        <fullName evidence="2">RAD51 interacting motif domain-containing protein</fullName>
    </recommendedName>
</protein>
<feature type="region of interest" description="Disordered" evidence="1">
    <location>
        <begin position="1"/>
        <end position="48"/>
    </location>
</feature>
<dbReference type="AlphaFoldDB" id="A0A4P9XHM9"/>
<evidence type="ECO:0000259" key="2">
    <source>
        <dbReference type="Pfam" id="PF15696"/>
    </source>
</evidence>
<feature type="compositionally biased region" description="Basic and acidic residues" evidence="1">
    <location>
        <begin position="294"/>
        <end position="306"/>
    </location>
</feature>
<dbReference type="Proteomes" id="UP000271241">
    <property type="component" value="Unassembled WGS sequence"/>
</dbReference>
<feature type="region of interest" description="Disordered" evidence="1">
    <location>
        <begin position="55"/>
        <end position="74"/>
    </location>
</feature>